<reference evidence="3" key="1">
    <citation type="submission" date="2016-04" db="UniProtKB">
        <authorList>
            <consortium name="WormBaseParasite"/>
        </authorList>
    </citation>
    <scope>IDENTIFICATION</scope>
</reference>
<evidence type="ECO:0000313" key="1">
    <source>
        <dbReference type="EMBL" id="VDL69310.1"/>
    </source>
</evidence>
<reference evidence="1 2" key="2">
    <citation type="submission" date="2018-11" db="EMBL/GenBank/DDBJ databases">
        <authorList>
            <consortium name="Pathogen Informatics"/>
        </authorList>
    </citation>
    <scope>NUCLEOTIDE SEQUENCE [LARGE SCALE GENOMIC DNA]</scope>
</reference>
<accession>A0A158QWS3</accession>
<protein>
    <submittedName>
        <fullName evidence="1 3">Uncharacterized protein</fullName>
    </submittedName>
</protein>
<proteinExistence type="predicted"/>
<dbReference type="AlphaFoldDB" id="A0A158QWS3"/>
<evidence type="ECO:0000313" key="2">
    <source>
        <dbReference type="Proteomes" id="UP000271162"/>
    </source>
</evidence>
<dbReference type="Proteomes" id="UP000271162">
    <property type="component" value="Unassembled WGS sequence"/>
</dbReference>
<gene>
    <name evidence="1" type="ORF">NBR_LOCUS5721</name>
</gene>
<sequence>MHLTEVIFGAISSFQCQANWVSQLKSHRAQILRPSPYTSDDGVRPESFAPRTISDVTGKVNQQRRQMFSWQPQRLSDFFRR</sequence>
<name>A0A158QWS3_NIPBR</name>
<evidence type="ECO:0000313" key="3">
    <source>
        <dbReference type="WBParaSite" id="NBR_0000572001-mRNA-1"/>
    </source>
</evidence>
<keyword evidence="2" id="KW-1185">Reference proteome</keyword>
<organism evidence="3">
    <name type="scientific">Nippostrongylus brasiliensis</name>
    <name type="common">Rat hookworm</name>
    <dbReference type="NCBI Taxonomy" id="27835"/>
    <lineage>
        <taxon>Eukaryota</taxon>
        <taxon>Metazoa</taxon>
        <taxon>Ecdysozoa</taxon>
        <taxon>Nematoda</taxon>
        <taxon>Chromadorea</taxon>
        <taxon>Rhabditida</taxon>
        <taxon>Rhabditina</taxon>
        <taxon>Rhabditomorpha</taxon>
        <taxon>Strongyloidea</taxon>
        <taxon>Heligmosomidae</taxon>
        <taxon>Nippostrongylus</taxon>
    </lineage>
</organism>
<dbReference type="OMA" id="WQAPRNT"/>
<dbReference type="EMBL" id="UYSL01019755">
    <property type="protein sequence ID" value="VDL69310.1"/>
    <property type="molecule type" value="Genomic_DNA"/>
</dbReference>
<dbReference type="WBParaSite" id="NBR_0000572001-mRNA-1">
    <property type="protein sequence ID" value="NBR_0000572001-mRNA-1"/>
    <property type="gene ID" value="NBR_0000572001"/>
</dbReference>